<dbReference type="PROSITE" id="PS50893">
    <property type="entry name" value="ABC_TRANSPORTER_2"/>
    <property type="match status" value="1"/>
</dbReference>
<name>A0A7W8QUL2_9ACTN</name>
<keyword evidence="15" id="KW-1185">Reference proteome</keyword>
<dbReference type="RefSeq" id="WP_221332550.1">
    <property type="nucleotide sequence ID" value="NZ_JACHDB010000002.1"/>
</dbReference>
<dbReference type="PANTHER" id="PTHR24221:SF654">
    <property type="entry name" value="ATP-BINDING CASSETTE SUB-FAMILY B MEMBER 6"/>
    <property type="match status" value="1"/>
</dbReference>
<keyword evidence="2" id="KW-0813">Transport</keyword>
<organism evidence="14 15">
    <name type="scientific">Nocardiopsis composta</name>
    <dbReference type="NCBI Taxonomy" id="157465"/>
    <lineage>
        <taxon>Bacteria</taxon>
        <taxon>Bacillati</taxon>
        <taxon>Actinomycetota</taxon>
        <taxon>Actinomycetes</taxon>
        <taxon>Streptosporangiales</taxon>
        <taxon>Nocardiopsidaceae</taxon>
        <taxon>Nocardiopsis</taxon>
    </lineage>
</organism>
<dbReference type="InterPro" id="IPR027417">
    <property type="entry name" value="P-loop_NTPase"/>
</dbReference>
<evidence type="ECO:0000256" key="1">
    <source>
        <dbReference type="ARBA" id="ARBA00004429"/>
    </source>
</evidence>
<evidence type="ECO:0000256" key="2">
    <source>
        <dbReference type="ARBA" id="ARBA00022448"/>
    </source>
</evidence>
<proteinExistence type="inferred from homology"/>
<dbReference type="GO" id="GO:0005886">
    <property type="term" value="C:plasma membrane"/>
    <property type="evidence" value="ECO:0007669"/>
    <property type="project" value="UniProtKB-SubCell"/>
</dbReference>
<dbReference type="SUPFAM" id="SSF52540">
    <property type="entry name" value="P-loop containing nucleoside triphosphate hydrolases"/>
    <property type="match status" value="1"/>
</dbReference>
<dbReference type="InterPro" id="IPR039421">
    <property type="entry name" value="Type_1_exporter"/>
</dbReference>
<dbReference type="PROSITE" id="PS50929">
    <property type="entry name" value="ABC_TM1F"/>
    <property type="match status" value="1"/>
</dbReference>
<comment type="caution">
    <text evidence="14">The sequence shown here is derived from an EMBL/GenBank/DDBJ whole genome shotgun (WGS) entry which is preliminary data.</text>
</comment>
<gene>
    <name evidence="14" type="ORF">HDA36_006366</name>
</gene>
<evidence type="ECO:0000256" key="10">
    <source>
        <dbReference type="ARBA" id="ARBA00023455"/>
    </source>
</evidence>
<evidence type="ECO:0000256" key="5">
    <source>
        <dbReference type="ARBA" id="ARBA00022692"/>
    </source>
</evidence>
<comment type="subcellular location">
    <subcellularLocation>
        <location evidence="1">Cell inner membrane</location>
        <topology evidence="1">Multi-pass membrane protein</topology>
    </subcellularLocation>
</comment>
<dbReference type="InterPro" id="IPR003593">
    <property type="entry name" value="AAA+_ATPase"/>
</dbReference>
<dbReference type="Proteomes" id="UP000572635">
    <property type="component" value="Unassembled WGS sequence"/>
</dbReference>
<keyword evidence="3" id="KW-1003">Cell membrane</keyword>
<reference evidence="14 15" key="1">
    <citation type="submission" date="2020-08" db="EMBL/GenBank/DDBJ databases">
        <title>Sequencing the genomes of 1000 actinobacteria strains.</title>
        <authorList>
            <person name="Klenk H.-P."/>
        </authorList>
    </citation>
    <scope>NUCLEOTIDE SEQUENCE [LARGE SCALE GENOMIC DNA]</scope>
    <source>
        <strain evidence="14 15">DSM 44551</strain>
    </source>
</reference>
<feature type="transmembrane region" description="Helical" evidence="11">
    <location>
        <begin position="12"/>
        <end position="31"/>
    </location>
</feature>
<evidence type="ECO:0000256" key="7">
    <source>
        <dbReference type="ARBA" id="ARBA00022840"/>
    </source>
</evidence>
<dbReference type="Pfam" id="PF00005">
    <property type="entry name" value="ABC_tran"/>
    <property type="match status" value="1"/>
</dbReference>
<evidence type="ECO:0000256" key="8">
    <source>
        <dbReference type="ARBA" id="ARBA00022989"/>
    </source>
</evidence>
<dbReference type="FunFam" id="3.40.50.300:FF:000221">
    <property type="entry name" value="Multidrug ABC transporter ATP-binding protein"/>
    <property type="match status" value="1"/>
</dbReference>
<evidence type="ECO:0000313" key="15">
    <source>
        <dbReference type="Proteomes" id="UP000572635"/>
    </source>
</evidence>
<dbReference type="PROSITE" id="PS00211">
    <property type="entry name" value="ABC_TRANSPORTER_1"/>
    <property type="match status" value="1"/>
</dbReference>
<dbReference type="SUPFAM" id="SSF90123">
    <property type="entry name" value="ABC transporter transmembrane region"/>
    <property type="match status" value="1"/>
</dbReference>
<keyword evidence="4" id="KW-0997">Cell inner membrane</keyword>
<keyword evidence="9 11" id="KW-0472">Membrane</keyword>
<dbReference type="InterPro" id="IPR011527">
    <property type="entry name" value="ABC1_TM_dom"/>
</dbReference>
<evidence type="ECO:0000259" key="13">
    <source>
        <dbReference type="PROSITE" id="PS50929"/>
    </source>
</evidence>
<protein>
    <submittedName>
        <fullName evidence="14">ATP-binding cassette subfamily B protein</fullName>
    </submittedName>
</protein>
<dbReference type="InterPro" id="IPR003439">
    <property type="entry name" value="ABC_transporter-like_ATP-bd"/>
</dbReference>
<feature type="domain" description="ABC transporter" evidence="12">
    <location>
        <begin position="210"/>
        <end position="448"/>
    </location>
</feature>
<accession>A0A7W8QUL2</accession>
<dbReference type="SMART" id="SM00382">
    <property type="entry name" value="AAA"/>
    <property type="match status" value="1"/>
</dbReference>
<keyword evidence="7 14" id="KW-0067">ATP-binding</keyword>
<dbReference type="GO" id="GO:0034040">
    <property type="term" value="F:ATPase-coupled lipid transmembrane transporter activity"/>
    <property type="evidence" value="ECO:0007669"/>
    <property type="project" value="TreeGrafter"/>
</dbReference>
<dbReference type="Gene3D" id="3.40.50.300">
    <property type="entry name" value="P-loop containing nucleotide triphosphate hydrolases"/>
    <property type="match status" value="1"/>
</dbReference>
<dbReference type="PANTHER" id="PTHR24221">
    <property type="entry name" value="ATP-BINDING CASSETTE SUB-FAMILY B"/>
    <property type="match status" value="1"/>
</dbReference>
<evidence type="ECO:0000256" key="4">
    <source>
        <dbReference type="ARBA" id="ARBA00022519"/>
    </source>
</evidence>
<evidence type="ECO:0000256" key="9">
    <source>
        <dbReference type="ARBA" id="ARBA00023136"/>
    </source>
</evidence>
<dbReference type="AlphaFoldDB" id="A0A7W8QUL2"/>
<evidence type="ECO:0000256" key="3">
    <source>
        <dbReference type="ARBA" id="ARBA00022475"/>
    </source>
</evidence>
<keyword evidence="6" id="KW-0547">Nucleotide-binding</keyword>
<feature type="transmembrane region" description="Helical" evidence="11">
    <location>
        <begin position="113"/>
        <end position="132"/>
    </location>
</feature>
<dbReference type="GO" id="GO:0140359">
    <property type="term" value="F:ABC-type transporter activity"/>
    <property type="evidence" value="ECO:0007669"/>
    <property type="project" value="InterPro"/>
</dbReference>
<comment type="similarity">
    <text evidence="10">Belongs to the ABC transporter superfamily. Siderophore-Fe(3+) uptake transporter (SIUT) (TC 3.A.1.21) family.</text>
</comment>
<dbReference type="EMBL" id="JACHDB010000002">
    <property type="protein sequence ID" value="MBB5436218.1"/>
    <property type="molecule type" value="Genomic_DNA"/>
</dbReference>
<dbReference type="GO" id="GO:0005524">
    <property type="term" value="F:ATP binding"/>
    <property type="evidence" value="ECO:0007669"/>
    <property type="project" value="UniProtKB-KW"/>
</dbReference>
<keyword evidence="5 11" id="KW-0812">Transmembrane</keyword>
<dbReference type="GO" id="GO:0016887">
    <property type="term" value="F:ATP hydrolysis activity"/>
    <property type="evidence" value="ECO:0007669"/>
    <property type="project" value="InterPro"/>
</dbReference>
<evidence type="ECO:0000259" key="12">
    <source>
        <dbReference type="PROSITE" id="PS50893"/>
    </source>
</evidence>
<evidence type="ECO:0000256" key="6">
    <source>
        <dbReference type="ARBA" id="ARBA00022741"/>
    </source>
</evidence>
<evidence type="ECO:0000313" key="14">
    <source>
        <dbReference type="EMBL" id="MBB5436218.1"/>
    </source>
</evidence>
<keyword evidence="8 11" id="KW-1133">Transmembrane helix</keyword>
<dbReference type="InterPro" id="IPR036640">
    <property type="entry name" value="ABC1_TM_sf"/>
</dbReference>
<dbReference type="Pfam" id="PF00664">
    <property type="entry name" value="ABC_membrane"/>
    <property type="match status" value="1"/>
</dbReference>
<dbReference type="InterPro" id="IPR017871">
    <property type="entry name" value="ABC_transporter-like_CS"/>
</dbReference>
<feature type="domain" description="ABC transmembrane type-1" evidence="13">
    <location>
        <begin position="1"/>
        <end position="177"/>
    </location>
</feature>
<evidence type="ECO:0000256" key="11">
    <source>
        <dbReference type="SAM" id="Phobius"/>
    </source>
</evidence>
<dbReference type="Gene3D" id="1.20.1560.10">
    <property type="entry name" value="ABC transporter type 1, transmembrane domain"/>
    <property type="match status" value="1"/>
</dbReference>
<sequence>MVNVSGAPAHLIQPVVTAVVTPATVVAAMFFLEWRVAAAALATAPLLWGAFRLSAHLSQRTDARVHDSAAETSDRVVEFAGAQGVLRSFGATERGHALLDDALLRQRTAERRALLLGVPALLLNSWVAQLTFTLVLVTAVALALGGEIDLALLVAMLVLANRFVEPLSLLSEYGGALRVATANLRRAVELLETPPLPEPGAPREPESSDVSFTGVHFGYPAEGGEAVPVLKGVSFTAPEGGTTALVGPSGSGKTTVTRLIARFFDADAGTVAIGGVDVRDIGTEALMRRLALVFQDVYLFDGTIEENVRLGRPGATGAELREASRRARLDEVVDRLPDGWATRVGERGAQLSGGERQRVSIARALLKDAPIVLLDEATAALDPQNEAAVAEALGSLRAGRTVLVIAHRLETVRDADRILVLQDGRIREQGRHDELLAEGGLYAGFWRRRSQSRGWALRG</sequence>